<geneLocation type="plasmid" evidence="3">
    <name>psfrenxt3a</name>
</geneLocation>
<dbReference type="AlphaFoldDB" id="A0A2L0HA55"/>
<accession>A0A2L0HA55</accession>
<dbReference type="InterPro" id="IPR025325">
    <property type="entry name" value="DUF4231"/>
</dbReference>
<reference evidence="2 3" key="1">
    <citation type="submission" date="2017-10" db="EMBL/GenBank/DDBJ databases">
        <title>Analysis of the genome sequences of Rhizobium populations associated to common bean (phaseolus vulgaris).</title>
        <authorList>
            <person name="Bustos P."/>
            <person name="Santamaria R.I."/>
            <person name="Miranda-Sanchez F."/>
            <person name="Perez-Carrascal O."/>
            <person name="Juarez S."/>
            <person name="Lozano L."/>
            <person name="Martinez-Flores I."/>
            <person name="Vinuesa P."/>
            <person name="Martinez-Romero E."/>
            <person name="Cevallos M.A."/>
            <person name="Romero D."/>
            <person name="Davila G."/>
            <person name="Gonzalez V."/>
        </authorList>
    </citation>
    <scope>NUCLEOTIDE SEQUENCE [LARGE SCALE GENOMIC DNA]</scope>
    <source>
        <strain evidence="2 3">NXT3</strain>
        <plasmid evidence="3">Plasmid psfrenxt3a</plasmid>
    </source>
</reference>
<evidence type="ECO:0000313" key="2">
    <source>
        <dbReference type="EMBL" id="AUX78324.1"/>
    </source>
</evidence>
<gene>
    <name evidence="2" type="ORF">NXT3_PA00028</name>
</gene>
<keyword evidence="2" id="KW-0614">Plasmid</keyword>
<evidence type="ECO:0000256" key="1">
    <source>
        <dbReference type="SAM" id="Phobius"/>
    </source>
</evidence>
<keyword evidence="1" id="KW-1133">Transmembrane helix</keyword>
<organism evidence="2 3">
    <name type="scientific">Rhizobium fredii</name>
    <name type="common">Sinorhizobium fredii</name>
    <dbReference type="NCBI Taxonomy" id="380"/>
    <lineage>
        <taxon>Bacteria</taxon>
        <taxon>Pseudomonadati</taxon>
        <taxon>Pseudomonadota</taxon>
        <taxon>Alphaproteobacteria</taxon>
        <taxon>Hyphomicrobiales</taxon>
        <taxon>Rhizobiaceae</taxon>
        <taxon>Sinorhizobium/Ensifer group</taxon>
        <taxon>Sinorhizobium</taxon>
    </lineage>
</organism>
<dbReference type="EMBL" id="CP024308">
    <property type="protein sequence ID" value="AUX78324.1"/>
    <property type="molecule type" value="Genomic_DNA"/>
</dbReference>
<feature type="transmembrane region" description="Helical" evidence="1">
    <location>
        <begin position="51"/>
        <end position="72"/>
    </location>
</feature>
<feature type="transmembrane region" description="Helical" evidence="1">
    <location>
        <begin position="84"/>
        <end position="102"/>
    </location>
</feature>
<evidence type="ECO:0000313" key="3">
    <source>
        <dbReference type="Proteomes" id="UP000239340"/>
    </source>
</evidence>
<protein>
    <recommendedName>
        <fullName evidence="4">SMODS and SLOG-associating 2TM effector domain-containing protein</fullName>
    </recommendedName>
</protein>
<evidence type="ECO:0008006" key="4">
    <source>
        <dbReference type="Google" id="ProtNLM"/>
    </source>
</evidence>
<dbReference type="RefSeq" id="WP_158665364.1">
    <property type="nucleotide sequence ID" value="NZ_CP024308.1"/>
</dbReference>
<sequence length="178" mass="20022">MNEIVSERAAQQPSVIQSQFKEREDKLLSLVADAIGYYVEYGRTAQRYQRCAAVLVMVLSTLAPLLVAGSSSTWSKDLGLPDRSIGVAAFVVTLLLSLIEGVRRIFRFEQRWIGCYTAKETLKREREKYRFARIGLEIGSDAWKSNFAELRKAYDDVTGSETKEFFAAVQAPIADAKK</sequence>
<proteinExistence type="predicted"/>
<name>A0A2L0HA55_RHIFR</name>
<keyword evidence="1" id="KW-0812">Transmembrane</keyword>
<keyword evidence="1" id="KW-0472">Membrane</keyword>
<dbReference type="Proteomes" id="UP000239340">
    <property type="component" value="Plasmid pSfreNXT3a"/>
</dbReference>
<dbReference type="Pfam" id="PF14015">
    <property type="entry name" value="DUF4231"/>
    <property type="match status" value="1"/>
</dbReference>